<accession>A0A1J5PB04</accession>
<evidence type="ECO:0000313" key="1">
    <source>
        <dbReference type="EMBL" id="OIQ68486.1"/>
    </source>
</evidence>
<reference evidence="1" key="1">
    <citation type="submission" date="2016-10" db="EMBL/GenBank/DDBJ databases">
        <title>Sequence of Gallionella enrichment culture.</title>
        <authorList>
            <person name="Poehlein A."/>
            <person name="Muehling M."/>
            <person name="Daniel R."/>
        </authorList>
    </citation>
    <scope>NUCLEOTIDE SEQUENCE</scope>
</reference>
<dbReference type="EMBL" id="MLJW01005279">
    <property type="protein sequence ID" value="OIQ68486.1"/>
    <property type="molecule type" value="Genomic_DNA"/>
</dbReference>
<name>A0A1J5PB04_9ZZZZ</name>
<protein>
    <submittedName>
        <fullName evidence="1">Uncharacterized protein</fullName>
    </submittedName>
</protein>
<dbReference type="AlphaFoldDB" id="A0A1J5PB04"/>
<organism evidence="1">
    <name type="scientific">mine drainage metagenome</name>
    <dbReference type="NCBI Taxonomy" id="410659"/>
    <lineage>
        <taxon>unclassified sequences</taxon>
        <taxon>metagenomes</taxon>
        <taxon>ecological metagenomes</taxon>
    </lineage>
</organism>
<dbReference type="InterPro" id="IPR016084">
    <property type="entry name" value="Haem_Oase-like_multi-hlx"/>
</dbReference>
<dbReference type="Gene3D" id="1.20.910.10">
    <property type="entry name" value="Heme oxygenase-like"/>
    <property type="match status" value="1"/>
</dbReference>
<comment type="caution">
    <text evidence="1">The sequence shown here is derived from an EMBL/GenBank/DDBJ whole genome shotgun (WGS) entry which is preliminary data.</text>
</comment>
<proteinExistence type="predicted"/>
<sequence length="64" mass="7412">MRSTQEKIRSLAENVFSHSALNNDFYRRWTGGALPLDEVEVFARNYLARTCQHVNHGGLILDRH</sequence>
<gene>
    <name evidence="1" type="ORF">GALL_499200</name>
</gene>